<organism evidence="1 2">
    <name type="scientific">Streptomyces plumbiresistens</name>
    <dbReference type="NCBI Taxonomy" id="511811"/>
    <lineage>
        <taxon>Bacteria</taxon>
        <taxon>Bacillati</taxon>
        <taxon>Actinomycetota</taxon>
        <taxon>Actinomycetes</taxon>
        <taxon>Kitasatosporales</taxon>
        <taxon>Streptomycetaceae</taxon>
        <taxon>Streptomyces</taxon>
    </lineage>
</organism>
<reference evidence="2" key="1">
    <citation type="journal article" date="2019" name="Int. J. Syst. Evol. Microbiol.">
        <title>The Global Catalogue of Microorganisms (GCM) 10K type strain sequencing project: providing services to taxonomists for standard genome sequencing and annotation.</title>
        <authorList>
            <consortium name="The Broad Institute Genomics Platform"/>
            <consortium name="The Broad Institute Genome Sequencing Center for Infectious Disease"/>
            <person name="Wu L."/>
            <person name="Ma J."/>
        </authorList>
    </citation>
    <scope>NUCLEOTIDE SEQUENCE [LARGE SCALE GENOMIC DNA]</scope>
    <source>
        <strain evidence="2">JCM 16924</strain>
    </source>
</reference>
<sequence length="53" mass="6018">MDGKHGPWGIFTHWPPLTELVQETWLCDQFEHRPSDQGHRGAFPYLGRAADGA</sequence>
<accession>A0ABP7SEC1</accession>
<gene>
    <name evidence="1" type="ORF">GCM10022232_59310</name>
</gene>
<evidence type="ECO:0000313" key="2">
    <source>
        <dbReference type="Proteomes" id="UP001500456"/>
    </source>
</evidence>
<dbReference type="EMBL" id="BAAAZX010000018">
    <property type="protein sequence ID" value="GAA4010425.1"/>
    <property type="molecule type" value="Genomic_DNA"/>
</dbReference>
<dbReference type="RefSeq" id="WP_345567442.1">
    <property type="nucleotide sequence ID" value="NZ_BAAAZX010000018.1"/>
</dbReference>
<dbReference type="Proteomes" id="UP001500456">
    <property type="component" value="Unassembled WGS sequence"/>
</dbReference>
<evidence type="ECO:0000313" key="1">
    <source>
        <dbReference type="EMBL" id="GAA4010425.1"/>
    </source>
</evidence>
<protein>
    <submittedName>
        <fullName evidence="1">Uncharacterized protein</fullName>
    </submittedName>
</protein>
<name>A0ABP7SEC1_9ACTN</name>
<proteinExistence type="predicted"/>
<comment type="caution">
    <text evidence="1">The sequence shown here is derived from an EMBL/GenBank/DDBJ whole genome shotgun (WGS) entry which is preliminary data.</text>
</comment>
<keyword evidence="2" id="KW-1185">Reference proteome</keyword>